<feature type="compositionally biased region" description="Low complexity" evidence="1">
    <location>
        <begin position="385"/>
        <end position="407"/>
    </location>
</feature>
<gene>
    <name evidence="3" type="ORF">PYCCODRAFT_1381703</name>
</gene>
<feature type="region of interest" description="Disordered" evidence="1">
    <location>
        <begin position="121"/>
        <end position="140"/>
    </location>
</feature>
<dbReference type="PANTHER" id="PTHR38248:SF2">
    <property type="entry name" value="FUNK1 11"/>
    <property type="match status" value="1"/>
</dbReference>
<organism evidence="3 4">
    <name type="scientific">Trametes coccinea (strain BRFM310)</name>
    <name type="common">Pycnoporus coccineus</name>
    <dbReference type="NCBI Taxonomy" id="1353009"/>
    <lineage>
        <taxon>Eukaryota</taxon>
        <taxon>Fungi</taxon>
        <taxon>Dikarya</taxon>
        <taxon>Basidiomycota</taxon>
        <taxon>Agaricomycotina</taxon>
        <taxon>Agaricomycetes</taxon>
        <taxon>Polyporales</taxon>
        <taxon>Polyporaceae</taxon>
        <taxon>Trametes</taxon>
    </lineage>
</organism>
<dbReference type="GO" id="GO:0004672">
    <property type="term" value="F:protein kinase activity"/>
    <property type="evidence" value="ECO:0007669"/>
    <property type="project" value="InterPro"/>
</dbReference>
<dbReference type="InterPro" id="IPR008266">
    <property type="entry name" value="Tyr_kinase_AS"/>
</dbReference>
<dbReference type="OrthoDB" id="2755487at2759"/>
<name>A0A1Y2J2Z5_TRAC3</name>
<evidence type="ECO:0000313" key="4">
    <source>
        <dbReference type="Proteomes" id="UP000193067"/>
    </source>
</evidence>
<dbReference type="EMBL" id="KZ084088">
    <property type="protein sequence ID" value="OSD07174.1"/>
    <property type="molecule type" value="Genomic_DNA"/>
</dbReference>
<dbReference type="InterPro" id="IPR040976">
    <property type="entry name" value="Pkinase_fungal"/>
</dbReference>
<feature type="domain" description="Fungal-type protein kinase" evidence="2">
    <location>
        <begin position="138"/>
        <end position="624"/>
    </location>
</feature>
<proteinExistence type="predicted"/>
<evidence type="ECO:0000313" key="3">
    <source>
        <dbReference type="EMBL" id="OSD07174.1"/>
    </source>
</evidence>
<reference evidence="3 4" key="1">
    <citation type="journal article" date="2015" name="Biotechnol. Biofuels">
        <title>Enhanced degradation of softwood versus hardwood by the white-rot fungus Pycnoporus coccineus.</title>
        <authorList>
            <person name="Couturier M."/>
            <person name="Navarro D."/>
            <person name="Chevret D."/>
            <person name="Henrissat B."/>
            <person name="Piumi F."/>
            <person name="Ruiz-Duenas F.J."/>
            <person name="Martinez A.T."/>
            <person name="Grigoriev I.V."/>
            <person name="Riley R."/>
            <person name="Lipzen A."/>
            <person name="Berrin J.G."/>
            <person name="Master E.R."/>
            <person name="Rosso M.N."/>
        </authorList>
    </citation>
    <scope>NUCLEOTIDE SEQUENCE [LARGE SCALE GENOMIC DNA]</scope>
    <source>
        <strain evidence="3 4">BRFM310</strain>
    </source>
</reference>
<dbReference type="PROSITE" id="PS00109">
    <property type="entry name" value="PROTEIN_KINASE_TYR"/>
    <property type="match status" value="1"/>
</dbReference>
<sequence length="826" mass="93148">MAHKAVMLETQEFLDNFLKGPAQSSKQPPTRKRGFNPFTGLKNAAKMKESKISQLFVKAVNRHSLAPGLRMALSEDRPDKGDPKQLKVDSAFYRDSFVPTDKRPHWEDQIVAVEFKAHGTANDPYDDRKPESGEVDADAETRKKVRGQIIHYAEQAFEYQHRTSLILLIIIGRRFRFSRWDRSGTIVTPAVDYVKQPLLLCEMLWYMGRLSDEALGLDPTAHRVVPGSEEYTQMLRAKSAPVGLPDIDHAERESATAPPANAIFRYVRKMFAKSLDEAFPWYRLEVPDGEKTRSFLVGKPAFCAPGMAGRGTKGFVALEVGTCPPRLVWLKEAWRTQYEFVAQEGAVLKELNDAGVVNVPTLICHGDILEQETQTPTWWEFKNKPSTSELPTSSVSPSPSVATSSRTLVNHQSRSSRGTKRRAADMEDQIVSVEFKSHGTANDPYDDREPGTADADAETRREPSSSPSAKRSASEMEDHENSREHCPLRRHKHYRLVVKEVGMKLVNFQDGQQLLQIIYDCVFAHKEAVVKANIMHRDISGGNILILPQAVVEEPDGTIAMRWAGLLVDWELSKPLKGQAGLCRPRQPERTGTWQFMSAAVLNNHSKKLEISDELESFFHVTLYYAVRYLKSNCSDVGSFIDNYFDTYNVDNGTYKCGDKKSNTLTTGKLATNIGTVTLQFQSGLDVFFKTVLQWFKAHYAIQSGEPKQAPQLRPVKKGRKPIRREEHKAVTAAARVSATQASPEPITSLVEDAAKVTTHRAMLDALMEMLELEEWSLDKAERFCGVQAHDSCRSTSVRNQRYYEEKKNRDTYVPVRTRVPNRGAR</sequence>
<dbReference type="AlphaFoldDB" id="A0A1Y2J2Z5"/>
<protein>
    <recommendedName>
        <fullName evidence="2">Fungal-type protein kinase domain-containing protein</fullName>
    </recommendedName>
</protein>
<dbReference type="InterPro" id="IPR011009">
    <property type="entry name" value="Kinase-like_dom_sf"/>
</dbReference>
<evidence type="ECO:0000259" key="2">
    <source>
        <dbReference type="Pfam" id="PF17667"/>
    </source>
</evidence>
<dbReference type="PANTHER" id="PTHR38248">
    <property type="entry name" value="FUNK1 6"/>
    <property type="match status" value="1"/>
</dbReference>
<evidence type="ECO:0000256" key="1">
    <source>
        <dbReference type="SAM" id="MobiDB-lite"/>
    </source>
</evidence>
<feature type="compositionally biased region" description="Basic and acidic residues" evidence="1">
    <location>
        <begin position="472"/>
        <end position="487"/>
    </location>
</feature>
<dbReference type="Pfam" id="PF17667">
    <property type="entry name" value="Pkinase_fungal"/>
    <property type="match status" value="1"/>
</dbReference>
<feature type="region of interest" description="Disordered" evidence="1">
    <location>
        <begin position="381"/>
        <end position="487"/>
    </location>
</feature>
<dbReference type="Proteomes" id="UP000193067">
    <property type="component" value="Unassembled WGS sequence"/>
</dbReference>
<accession>A0A1Y2J2Z5</accession>
<feature type="compositionally biased region" description="Basic and acidic residues" evidence="1">
    <location>
        <begin position="445"/>
        <end position="463"/>
    </location>
</feature>
<keyword evidence="4" id="KW-1185">Reference proteome</keyword>
<dbReference type="SUPFAM" id="SSF56112">
    <property type="entry name" value="Protein kinase-like (PK-like)"/>
    <property type="match status" value="1"/>
</dbReference>
<dbReference type="Gene3D" id="1.10.510.10">
    <property type="entry name" value="Transferase(Phosphotransferase) domain 1"/>
    <property type="match status" value="1"/>
</dbReference>